<proteinExistence type="predicted"/>
<gene>
    <name evidence="1" type="ORF">UFOPK1603_00470</name>
    <name evidence="2" type="ORF">UFOPK1711_01876</name>
    <name evidence="3" type="ORF">UFOPK2143_01430</name>
</gene>
<dbReference type="EMBL" id="CAEZTG010000029">
    <property type="protein sequence ID" value="CAB4559742.1"/>
    <property type="molecule type" value="Genomic_DNA"/>
</dbReference>
<reference evidence="3" key="1">
    <citation type="submission" date="2020-05" db="EMBL/GenBank/DDBJ databases">
        <authorList>
            <person name="Chiriac C."/>
            <person name="Salcher M."/>
            <person name="Ghai R."/>
            <person name="Kavagutti S V."/>
        </authorList>
    </citation>
    <scope>NUCLEOTIDE SEQUENCE</scope>
</reference>
<evidence type="ECO:0000313" key="3">
    <source>
        <dbReference type="EMBL" id="CAB4653614.1"/>
    </source>
</evidence>
<evidence type="ECO:0000313" key="2">
    <source>
        <dbReference type="EMBL" id="CAB4591997.1"/>
    </source>
</evidence>
<name>A0A6J6KZ68_9ZZZZ</name>
<sequence length="416" mass="44083">MKLFKRCLAVSMALATFAALATVSTPASAQVSPAIINPTCAFPIIVNQQDANVAYPDTNSTYWAMPTNFSLGDVVTITGEFSYARYMSFNSYNETGSSVGGLRDTAILPDAGSINPFLDGQSLTGTPRNYTVNVNVTNTPQVTSPVAGEIDAIPGVGWLLIRVYVPFDANSPSGGVPIPSITVNGATKTGCTSFGAEPAIVALAALIMGQAIADAIPPAEVPEFSFSGGGGLFPNADNKYVYATTSWKPGRLAIVRGLAPSYPDTPVQPLYPEQQLRYWSMCTNLLVTPAPVVECARDNVTALDAQGYYTYVIGADQDQPSAAAIARDNATWLKWFGPIGEALPDELKPNGNLILRNMLPDASFTNAVQNIPMTQSNAAARATMGAYYPEATYCERSVFERYGAGACFVLGPKFTG</sequence>
<organism evidence="3">
    <name type="scientific">freshwater metagenome</name>
    <dbReference type="NCBI Taxonomy" id="449393"/>
    <lineage>
        <taxon>unclassified sequences</taxon>
        <taxon>metagenomes</taxon>
        <taxon>ecological metagenomes</taxon>
    </lineage>
</organism>
<protein>
    <submittedName>
        <fullName evidence="3">Unannotated protein</fullName>
    </submittedName>
</protein>
<dbReference type="EMBL" id="CAEZVV010000116">
    <property type="protein sequence ID" value="CAB4653614.1"/>
    <property type="molecule type" value="Genomic_DNA"/>
</dbReference>
<dbReference type="EMBL" id="CAEZTR010000182">
    <property type="protein sequence ID" value="CAB4591997.1"/>
    <property type="molecule type" value="Genomic_DNA"/>
</dbReference>
<dbReference type="AlphaFoldDB" id="A0A6J6KZ68"/>
<accession>A0A6J6KZ68</accession>
<evidence type="ECO:0000313" key="1">
    <source>
        <dbReference type="EMBL" id="CAB4559742.1"/>
    </source>
</evidence>